<reference evidence="7 8" key="1">
    <citation type="journal article" date="2021" name="BMC Biol.">
        <title>Horizontally acquired antibacterial genes associated with adaptive radiation of ladybird beetles.</title>
        <authorList>
            <person name="Li H.S."/>
            <person name="Tang X.F."/>
            <person name="Huang Y.H."/>
            <person name="Xu Z.Y."/>
            <person name="Chen M.L."/>
            <person name="Du X.Y."/>
            <person name="Qiu B.Y."/>
            <person name="Chen P.T."/>
            <person name="Zhang W."/>
            <person name="Slipinski A."/>
            <person name="Escalona H.E."/>
            <person name="Waterhouse R.M."/>
            <person name="Zwick A."/>
            <person name="Pang H."/>
        </authorList>
    </citation>
    <scope>NUCLEOTIDE SEQUENCE [LARGE SCALE GENOMIC DNA]</scope>
    <source>
        <strain evidence="7">SYSU2018</strain>
    </source>
</reference>
<dbReference type="Pfam" id="PF00370">
    <property type="entry name" value="FGGY_N"/>
    <property type="match status" value="1"/>
</dbReference>
<dbReference type="EC" id="2.7.1.17" evidence="4"/>
<accession>A0ABD2NNM8</accession>
<comment type="function">
    <text evidence="4">Phosphorylates D-xylulose to produce D-xylulose 5-phosphate, a molecule that may play an important role in the regulation of glucose metabolism and lipogenesis.</text>
</comment>
<dbReference type="InterPro" id="IPR000577">
    <property type="entry name" value="Carb_kinase_FGGY"/>
</dbReference>
<organism evidence="7 8">
    <name type="scientific">Cryptolaemus montrouzieri</name>
    <dbReference type="NCBI Taxonomy" id="559131"/>
    <lineage>
        <taxon>Eukaryota</taxon>
        <taxon>Metazoa</taxon>
        <taxon>Ecdysozoa</taxon>
        <taxon>Arthropoda</taxon>
        <taxon>Hexapoda</taxon>
        <taxon>Insecta</taxon>
        <taxon>Pterygota</taxon>
        <taxon>Neoptera</taxon>
        <taxon>Endopterygota</taxon>
        <taxon>Coleoptera</taxon>
        <taxon>Polyphaga</taxon>
        <taxon>Cucujiformia</taxon>
        <taxon>Coccinelloidea</taxon>
        <taxon>Coccinellidae</taxon>
        <taxon>Scymninae</taxon>
        <taxon>Scymnini</taxon>
        <taxon>Cryptolaemus</taxon>
    </lineage>
</organism>
<evidence type="ECO:0000259" key="5">
    <source>
        <dbReference type="Pfam" id="PF00370"/>
    </source>
</evidence>
<dbReference type="Pfam" id="PF02782">
    <property type="entry name" value="FGGY_C"/>
    <property type="match status" value="1"/>
</dbReference>
<keyword evidence="4" id="KW-0547">Nucleotide-binding</keyword>
<comment type="caution">
    <text evidence="7">The sequence shown here is derived from an EMBL/GenBank/DDBJ whole genome shotgun (WGS) entry which is preliminary data.</text>
</comment>
<dbReference type="GO" id="GO:0042732">
    <property type="term" value="P:D-xylose metabolic process"/>
    <property type="evidence" value="ECO:0007669"/>
    <property type="project" value="UniProtKB-UniRule"/>
</dbReference>
<proteinExistence type="inferred from homology"/>
<evidence type="ECO:0000313" key="8">
    <source>
        <dbReference type="Proteomes" id="UP001516400"/>
    </source>
</evidence>
<dbReference type="InterPro" id="IPR042024">
    <property type="entry name" value="D-XK_euk"/>
</dbReference>
<dbReference type="GO" id="GO:0005524">
    <property type="term" value="F:ATP binding"/>
    <property type="evidence" value="ECO:0007669"/>
    <property type="project" value="UniProtKB-KW"/>
</dbReference>
<evidence type="ECO:0000256" key="2">
    <source>
        <dbReference type="ARBA" id="ARBA00022679"/>
    </source>
</evidence>
<dbReference type="InterPro" id="IPR043129">
    <property type="entry name" value="ATPase_NBD"/>
</dbReference>
<feature type="domain" description="Carbohydrate kinase FGGY C-terminal" evidence="6">
    <location>
        <begin position="295"/>
        <end position="478"/>
    </location>
</feature>
<dbReference type="CDD" id="cd07776">
    <property type="entry name" value="ASKHA_NBD_FGGY_SpXK-like"/>
    <property type="match status" value="1"/>
</dbReference>
<dbReference type="PIRSF" id="PIRSF000538">
    <property type="entry name" value="GlpK"/>
    <property type="match status" value="1"/>
</dbReference>
<feature type="domain" description="Carbohydrate kinase FGGY N-terminal" evidence="5">
    <location>
        <begin position="136"/>
        <end position="287"/>
    </location>
</feature>
<comment type="similarity">
    <text evidence="1 4">Belongs to the FGGY kinase family.</text>
</comment>
<evidence type="ECO:0000256" key="1">
    <source>
        <dbReference type="ARBA" id="ARBA00009156"/>
    </source>
</evidence>
<dbReference type="InterPro" id="IPR018484">
    <property type="entry name" value="FGGY_N"/>
</dbReference>
<evidence type="ECO:0000256" key="4">
    <source>
        <dbReference type="RuleBase" id="RU367058"/>
    </source>
</evidence>
<keyword evidence="3 4" id="KW-0418">Kinase</keyword>
<keyword evidence="4" id="KW-0119">Carbohydrate metabolism</keyword>
<keyword evidence="4" id="KW-0859">Xylose metabolism</keyword>
<evidence type="ECO:0000259" key="6">
    <source>
        <dbReference type="Pfam" id="PF02782"/>
    </source>
</evidence>
<dbReference type="GO" id="GO:0005997">
    <property type="term" value="P:xylulose metabolic process"/>
    <property type="evidence" value="ECO:0007669"/>
    <property type="project" value="UniProtKB-UniRule"/>
</dbReference>
<dbReference type="InterPro" id="IPR018485">
    <property type="entry name" value="FGGY_C"/>
</dbReference>
<keyword evidence="2 4" id="KW-0808">Transferase</keyword>
<dbReference type="PANTHER" id="PTHR10196:SF57">
    <property type="entry name" value="XYLULOSE KINASE"/>
    <property type="match status" value="1"/>
</dbReference>
<dbReference type="Gene3D" id="3.30.420.40">
    <property type="match status" value="2"/>
</dbReference>
<evidence type="ECO:0000256" key="3">
    <source>
        <dbReference type="ARBA" id="ARBA00022777"/>
    </source>
</evidence>
<dbReference type="EMBL" id="JABFTP020000124">
    <property type="protein sequence ID" value="KAL3280306.1"/>
    <property type="molecule type" value="Genomic_DNA"/>
</dbReference>
<dbReference type="FunFam" id="3.30.420.40:FF:000118">
    <property type="entry name" value="Xylulose kinase 2"/>
    <property type="match status" value="1"/>
</dbReference>
<keyword evidence="8" id="KW-1185">Reference proteome</keyword>
<keyword evidence="4" id="KW-0067">ATP-binding</keyword>
<dbReference type="GO" id="GO:0004856">
    <property type="term" value="F:D-xylulokinase activity"/>
    <property type="evidence" value="ECO:0007669"/>
    <property type="project" value="UniProtKB-UniRule"/>
</dbReference>
<gene>
    <name evidence="7" type="ORF">HHI36_017795</name>
</gene>
<name>A0ABD2NNM8_9CUCU</name>
<evidence type="ECO:0000313" key="7">
    <source>
        <dbReference type="EMBL" id="KAL3280306.1"/>
    </source>
</evidence>
<dbReference type="Proteomes" id="UP001516400">
    <property type="component" value="Unassembled WGS sequence"/>
</dbReference>
<dbReference type="PANTHER" id="PTHR10196">
    <property type="entry name" value="SUGAR KINASE"/>
    <property type="match status" value="1"/>
</dbReference>
<dbReference type="SUPFAM" id="SSF53067">
    <property type="entry name" value="Actin-like ATPase domain"/>
    <property type="match status" value="2"/>
</dbReference>
<comment type="catalytic activity">
    <reaction evidence="4">
        <text>D-xylulose + ATP = D-xylulose 5-phosphate + ADP + H(+)</text>
        <dbReference type="Rhea" id="RHEA:10964"/>
        <dbReference type="ChEBI" id="CHEBI:15378"/>
        <dbReference type="ChEBI" id="CHEBI:17140"/>
        <dbReference type="ChEBI" id="CHEBI:30616"/>
        <dbReference type="ChEBI" id="CHEBI:57737"/>
        <dbReference type="ChEBI" id="CHEBI:456216"/>
        <dbReference type="EC" id="2.7.1.17"/>
    </reaction>
</comment>
<protein>
    <recommendedName>
        <fullName evidence="4">Xylulose kinase</fullName>
        <ecNumber evidence="4">2.7.1.17</ecNumber>
    </recommendedName>
</protein>
<sequence>MTTESEVTFLGLDLSTQQLKGAVVNEKLEIICEETVIFDTHLPEFRTNGGVIISKTNPHEITAPTIMWVKALDLLMDKLIVASVDFSKIAAVSGTAQQHGSVYWQNGAEKTLGNLDPSNFLHTQLATSFSIPNSPTWMDSTTKIECRCLEGAVGGPEKLASITGSRAYERFTGSQIARINTHRPDAFKNTERISLVSSFLASLFLGKIAPIDYSDASGMNLMDIKNKKWDQKLLDVCGPNLAEKLKVPVPSCTCLGNISPYFLERYGFNKDCKVVACSGDNPSSLIGMGLEKDWLAVSLGTSDTLFLWLSDPKTVLNGHILCNPLDPEAYMAMLCFKNGSLTRERIRNKHADKSWDKFDELLESTPRGNFGYIGLYFDVEEILPVAIGEHRYNKEGKKLSKFSSSEIEIRAAIEGQFLTRRLFAEDIGFQIGEGTKILATGGASKNKAILQVLSDIFGCPVYIQDVVNSAMIGAACQAKIGYSGKSGDVFSYPNELRPKLVCEPYKNSQDIYVPMVKRIREIFKTINS</sequence>
<dbReference type="AlphaFoldDB" id="A0ABD2NNM8"/>